<dbReference type="InterPro" id="IPR014845">
    <property type="entry name" value="GYD/TTHA1554"/>
</dbReference>
<dbReference type="Pfam" id="PF08734">
    <property type="entry name" value="GYD"/>
    <property type="match status" value="1"/>
</dbReference>
<evidence type="ECO:0008006" key="2">
    <source>
        <dbReference type="Google" id="ProtNLM"/>
    </source>
</evidence>
<gene>
    <name evidence="1" type="ORF">CNECB9_3470006</name>
</gene>
<dbReference type="EMBL" id="FMSH01000276">
    <property type="protein sequence ID" value="SCU76832.1"/>
    <property type="molecule type" value="Genomic_DNA"/>
</dbReference>
<reference evidence="1" key="1">
    <citation type="submission" date="2016-09" db="EMBL/GenBank/DDBJ databases">
        <authorList>
            <person name="Capua I."/>
            <person name="De Benedictis P."/>
            <person name="Joannis T."/>
            <person name="Lombin L.H."/>
            <person name="Cattoli G."/>
        </authorList>
    </citation>
    <scope>NUCLEOTIDE SEQUENCE</scope>
    <source>
        <strain evidence="1">B9</strain>
    </source>
</reference>
<proteinExistence type="predicted"/>
<accession>A0A1K0IHX7</accession>
<name>A0A1K0IHX7_CUPNE</name>
<evidence type="ECO:0000313" key="1">
    <source>
        <dbReference type="EMBL" id="SCU76832.1"/>
    </source>
</evidence>
<organism evidence="1">
    <name type="scientific">Cupriavidus necator</name>
    <name type="common">Alcaligenes eutrophus</name>
    <name type="synonym">Ralstonia eutropha</name>
    <dbReference type="NCBI Taxonomy" id="106590"/>
    <lineage>
        <taxon>Bacteria</taxon>
        <taxon>Pseudomonadati</taxon>
        <taxon>Pseudomonadota</taxon>
        <taxon>Betaproteobacteria</taxon>
        <taxon>Burkholderiales</taxon>
        <taxon>Burkholderiaceae</taxon>
        <taxon>Cupriavidus</taxon>
    </lineage>
</organism>
<sequence>MTTYVILSRLAPDAFTDPKDMKQLAATVAEKIKAECPAVTWKDSYLTLGRFDVVDIVETDDLKQLERAALIIRGYGHAATETLQATPWDEFIAAL</sequence>
<dbReference type="AlphaFoldDB" id="A0A1K0IHX7"/>
<dbReference type="RefSeq" id="WP_340526547.1">
    <property type="nucleotide sequence ID" value="NZ_FMSH01000276.1"/>
</dbReference>
<protein>
    <recommendedName>
        <fullName evidence="2">GYD domain-containing protein</fullName>
    </recommendedName>
</protein>